<dbReference type="RefSeq" id="WP_246003543.1">
    <property type="nucleotide sequence ID" value="NZ_RKHO01000001.1"/>
</dbReference>
<dbReference type="EMBL" id="RKHO01000001">
    <property type="protein sequence ID" value="ROR92200.1"/>
    <property type="molecule type" value="Genomic_DNA"/>
</dbReference>
<feature type="region of interest" description="Disordered" evidence="1">
    <location>
        <begin position="301"/>
        <end position="338"/>
    </location>
</feature>
<organism evidence="2 3">
    <name type="scientific">Nocardioides aurantiacus</name>
    <dbReference type="NCBI Taxonomy" id="86796"/>
    <lineage>
        <taxon>Bacteria</taxon>
        <taxon>Bacillati</taxon>
        <taxon>Actinomycetota</taxon>
        <taxon>Actinomycetes</taxon>
        <taxon>Propionibacteriales</taxon>
        <taxon>Nocardioidaceae</taxon>
        <taxon>Nocardioides</taxon>
    </lineage>
</organism>
<keyword evidence="3" id="KW-1185">Reference proteome</keyword>
<name>A0A3N2CXD2_9ACTN</name>
<evidence type="ECO:0000313" key="3">
    <source>
        <dbReference type="Proteomes" id="UP000281738"/>
    </source>
</evidence>
<dbReference type="Proteomes" id="UP000281738">
    <property type="component" value="Unassembled WGS sequence"/>
</dbReference>
<protein>
    <recommendedName>
        <fullName evidence="4">3-methyladenine DNA glycosylase</fullName>
    </recommendedName>
</protein>
<accession>A0A3N2CXD2</accession>
<dbReference type="AlphaFoldDB" id="A0A3N2CXD2"/>
<evidence type="ECO:0008006" key="4">
    <source>
        <dbReference type="Google" id="ProtNLM"/>
    </source>
</evidence>
<evidence type="ECO:0000256" key="1">
    <source>
        <dbReference type="SAM" id="MobiDB-lite"/>
    </source>
</evidence>
<gene>
    <name evidence="2" type="ORF">EDD33_3086</name>
</gene>
<sequence length="338" mass="37034">MEILARDAWQARARAHAERVDVWVQPHLERRRSGEKHPVHDFLFTYYSQRPAALRRWHPGWGVVLLDAPEFDGARGYSETFGTPTSPSDGAERLGLSVGRDHLAKQRPVVEAIHRLLVATQGRPATLGCFGLHEWAMVHRLPDDGTRHDLPLRLGGAGTDAVVEGHRIACSHFDAFRFFTDTARPLNTLSPGRDDRAAYEQPGCLHAGMDLYKHAFRLSPLVPSELVADCFALAWDIRELDMRASPYDLAGHGYTPVRIETVEGKQEYAAAQRGFAERGAPLRAALVTWCERLLAAAEHPVAEPAGPVPTGSWPGRTSGPAGSDVVGRPARSVGTGTS</sequence>
<proteinExistence type="predicted"/>
<reference evidence="2 3" key="1">
    <citation type="submission" date="2018-11" db="EMBL/GenBank/DDBJ databases">
        <title>Sequencing the genomes of 1000 actinobacteria strains.</title>
        <authorList>
            <person name="Klenk H.-P."/>
        </authorList>
    </citation>
    <scope>NUCLEOTIDE SEQUENCE [LARGE SCALE GENOMIC DNA]</scope>
    <source>
        <strain evidence="2 3">DSM 12652</strain>
    </source>
</reference>
<comment type="caution">
    <text evidence="2">The sequence shown here is derived from an EMBL/GenBank/DDBJ whole genome shotgun (WGS) entry which is preliminary data.</text>
</comment>
<evidence type="ECO:0000313" key="2">
    <source>
        <dbReference type="EMBL" id="ROR92200.1"/>
    </source>
</evidence>